<protein>
    <submittedName>
        <fullName evidence="3">Efflux RND transporter periplasmic adaptor subunit</fullName>
    </submittedName>
</protein>
<gene>
    <name evidence="3" type="ORF">I8J34_12915</name>
</gene>
<evidence type="ECO:0000313" key="4">
    <source>
        <dbReference type="Proteomes" id="UP000694660"/>
    </source>
</evidence>
<dbReference type="InterPro" id="IPR058792">
    <property type="entry name" value="Beta-barrel_RND_2"/>
</dbReference>
<dbReference type="RefSeq" id="WP_214361866.1">
    <property type="nucleotide sequence ID" value="NZ_JAEKFT010000013.1"/>
</dbReference>
<dbReference type="InterPro" id="IPR006143">
    <property type="entry name" value="RND_pump_MFP"/>
</dbReference>
<dbReference type="AlphaFoldDB" id="A0A944DP10"/>
<comment type="caution">
    <text evidence="3">The sequence shown here is derived from an EMBL/GenBank/DDBJ whole genome shotgun (WGS) entry which is preliminary data.</text>
</comment>
<dbReference type="Gene3D" id="2.40.30.170">
    <property type="match status" value="1"/>
</dbReference>
<evidence type="ECO:0000313" key="3">
    <source>
        <dbReference type="EMBL" id="MBT0962074.1"/>
    </source>
</evidence>
<dbReference type="Gene3D" id="2.40.420.20">
    <property type="match status" value="1"/>
</dbReference>
<dbReference type="NCBIfam" id="TIGR01730">
    <property type="entry name" value="RND_mfp"/>
    <property type="match status" value="1"/>
</dbReference>
<dbReference type="EMBL" id="JAEKFT010000013">
    <property type="protein sequence ID" value="MBT0962074.1"/>
    <property type="molecule type" value="Genomic_DNA"/>
</dbReference>
<organism evidence="3 4">
    <name type="scientific">Denitromonas iodatirespirans</name>
    <dbReference type="NCBI Taxonomy" id="2795389"/>
    <lineage>
        <taxon>Bacteria</taxon>
        <taxon>Pseudomonadati</taxon>
        <taxon>Pseudomonadota</taxon>
        <taxon>Betaproteobacteria</taxon>
        <taxon>Rhodocyclales</taxon>
        <taxon>Zoogloeaceae</taxon>
        <taxon>Denitromonas</taxon>
    </lineage>
</organism>
<sequence>MRARRLLIALCLIAAAGAAVWWIKRPTPIPVALATVERGRVEATVSNTRAGEIEACQRAKLSTIAGGRIDYLGVKEGDKVQAGQVLMRLWNEDQNAQIEVAQRQLDTVRRRVAEACTVATNARREATRQSALRAQGFVSESAEEKARTEAEAREAACRTSQADVAAAQAQLDAARANTARTVLVAPFDGTVAKIVGELGEYSTPSPPGVPTPPAIDLIDERCLYVKAPMDEVDAPKIHAGQPVRITLDALPGQVFAGHVRRVAPYVFAVEKQARTVDVEVDFDHPEEARGLLVGYSADAEVILQVRDDVLRVPTAALRSSGDVLRYDAASGTLVAQPVKTGIANWEQTEITDGLEEGDRIVTSLEREGIAEGAAVAPDADMTQ</sequence>
<dbReference type="GO" id="GO:0015562">
    <property type="term" value="F:efflux transmembrane transporter activity"/>
    <property type="evidence" value="ECO:0007669"/>
    <property type="project" value="TreeGrafter"/>
</dbReference>
<evidence type="ECO:0000259" key="2">
    <source>
        <dbReference type="Pfam" id="PF25954"/>
    </source>
</evidence>
<keyword evidence="4" id="KW-1185">Reference proteome</keyword>
<evidence type="ECO:0000256" key="1">
    <source>
        <dbReference type="ARBA" id="ARBA00009477"/>
    </source>
</evidence>
<feature type="domain" description="CusB-like beta-barrel" evidence="2">
    <location>
        <begin position="225"/>
        <end position="287"/>
    </location>
</feature>
<name>A0A944DP10_DENI1</name>
<reference evidence="4" key="1">
    <citation type="journal article" date="2022" name="ISME J.">
        <title>Genetic and phylogenetic analysis of dissimilatory iodate-reducing bacteria identifies potential niches across the world's oceans.</title>
        <authorList>
            <person name="Reyes-Umana V."/>
            <person name="Henning Z."/>
            <person name="Lee K."/>
            <person name="Barnum T.P."/>
            <person name="Coates J.D."/>
        </authorList>
    </citation>
    <scope>NUCLEOTIDE SEQUENCE [LARGE SCALE GENOMIC DNA]</scope>
    <source>
        <strain evidence="4">IR12</strain>
    </source>
</reference>
<dbReference type="Gene3D" id="2.40.50.100">
    <property type="match status" value="1"/>
</dbReference>
<dbReference type="PANTHER" id="PTHR30469">
    <property type="entry name" value="MULTIDRUG RESISTANCE PROTEIN MDTA"/>
    <property type="match status" value="1"/>
</dbReference>
<dbReference type="Proteomes" id="UP000694660">
    <property type="component" value="Unassembled WGS sequence"/>
</dbReference>
<dbReference type="SUPFAM" id="SSF111369">
    <property type="entry name" value="HlyD-like secretion proteins"/>
    <property type="match status" value="1"/>
</dbReference>
<dbReference type="GO" id="GO:1990281">
    <property type="term" value="C:efflux pump complex"/>
    <property type="evidence" value="ECO:0007669"/>
    <property type="project" value="TreeGrafter"/>
</dbReference>
<dbReference type="PANTHER" id="PTHR30469:SF15">
    <property type="entry name" value="HLYD FAMILY OF SECRETION PROTEINS"/>
    <property type="match status" value="1"/>
</dbReference>
<accession>A0A944DP10</accession>
<dbReference type="Pfam" id="PF25954">
    <property type="entry name" value="Beta-barrel_RND_2"/>
    <property type="match status" value="1"/>
</dbReference>
<comment type="similarity">
    <text evidence="1">Belongs to the membrane fusion protein (MFP) (TC 8.A.1) family.</text>
</comment>
<proteinExistence type="inferred from homology"/>